<dbReference type="Proteomes" id="UP000194153">
    <property type="component" value="Unassembled WGS sequence"/>
</dbReference>
<name>A0ABQ0MGX4_9BACT</name>
<keyword evidence="1" id="KW-0732">Signal</keyword>
<dbReference type="PROSITE" id="PS51257">
    <property type="entry name" value="PROKAR_LIPOPROTEIN"/>
    <property type="match status" value="1"/>
</dbReference>
<keyword evidence="2" id="KW-0449">Lipoprotein</keyword>
<gene>
    <name evidence="2" type="ORF">GPEL0_01f1625</name>
</gene>
<evidence type="ECO:0000313" key="2">
    <source>
        <dbReference type="EMBL" id="GAW66317.1"/>
    </source>
</evidence>
<evidence type="ECO:0000313" key="3">
    <source>
        <dbReference type="Proteomes" id="UP000194153"/>
    </source>
</evidence>
<feature type="signal peptide" evidence="1">
    <location>
        <begin position="1"/>
        <end position="17"/>
    </location>
</feature>
<sequence>MMKKLMAVSLLSTVLLAACQPANITAVKWDTGEKGAGVQTRCERVDMRDHSEMQSAFAKYDGWKLIYVSEYTTGNKSGTDGAVCFERVK</sequence>
<proteinExistence type="predicted"/>
<dbReference type="EMBL" id="BDQG01000001">
    <property type="protein sequence ID" value="GAW66317.1"/>
    <property type="molecule type" value="Genomic_DNA"/>
</dbReference>
<reference evidence="3" key="1">
    <citation type="submission" date="2017-05" db="EMBL/GenBank/DDBJ databases">
        <title>Draft genome sequence of Geobacter pelophilus, a iron(III)-reducing bacteria.</title>
        <authorList>
            <person name="Aoyagi T."/>
            <person name="Koike H."/>
            <person name="Morita T."/>
            <person name="Sato Y."/>
            <person name="Habe H."/>
            <person name="Hori T."/>
        </authorList>
    </citation>
    <scope>NUCLEOTIDE SEQUENCE [LARGE SCALE GENOMIC DNA]</scope>
    <source>
        <strain evidence="3">Drf2</strain>
    </source>
</reference>
<keyword evidence="3" id="KW-1185">Reference proteome</keyword>
<organism evidence="2 3">
    <name type="scientific">Geoanaerobacter pelophilus</name>
    <dbReference type="NCBI Taxonomy" id="60036"/>
    <lineage>
        <taxon>Bacteria</taxon>
        <taxon>Pseudomonadati</taxon>
        <taxon>Thermodesulfobacteriota</taxon>
        <taxon>Desulfuromonadia</taxon>
        <taxon>Geobacterales</taxon>
        <taxon>Geobacteraceae</taxon>
        <taxon>Geoanaerobacter</taxon>
    </lineage>
</organism>
<accession>A0ABQ0MGX4</accession>
<evidence type="ECO:0000256" key="1">
    <source>
        <dbReference type="SAM" id="SignalP"/>
    </source>
</evidence>
<feature type="chain" id="PRO_5046730316" evidence="1">
    <location>
        <begin position="18"/>
        <end position="89"/>
    </location>
</feature>
<comment type="caution">
    <text evidence="2">The sequence shown here is derived from an EMBL/GenBank/DDBJ whole genome shotgun (WGS) entry which is preliminary data.</text>
</comment>
<protein>
    <submittedName>
        <fullName evidence="2">Lipoprotein</fullName>
    </submittedName>
</protein>